<reference evidence="4 5" key="1">
    <citation type="submission" date="2007-08" db="EMBL/GenBank/DDBJ databases">
        <title>Complete sequence of Shewanella sediminis HAW-EB3.</title>
        <authorList>
            <consortium name="US DOE Joint Genome Institute"/>
            <person name="Copeland A."/>
            <person name="Lucas S."/>
            <person name="Lapidus A."/>
            <person name="Barry K."/>
            <person name="Glavina del Rio T."/>
            <person name="Dalin E."/>
            <person name="Tice H."/>
            <person name="Pitluck S."/>
            <person name="Chertkov O."/>
            <person name="Brettin T."/>
            <person name="Bruce D."/>
            <person name="Detter J.C."/>
            <person name="Han C."/>
            <person name="Schmutz J."/>
            <person name="Larimer F."/>
            <person name="Land M."/>
            <person name="Hauser L."/>
            <person name="Kyrpides N."/>
            <person name="Kim E."/>
            <person name="Zhao J.-S."/>
            <person name="Richardson P."/>
        </authorList>
    </citation>
    <scope>NUCLEOTIDE SEQUENCE [LARGE SCALE GENOMIC DNA]</scope>
    <source>
        <strain evidence="4 5">HAW-EB3</strain>
    </source>
</reference>
<evidence type="ECO:0000259" key="3">
    <source>
        <dbReference type="Pfam" id="PF17782"/>
    </source>
</evidence>
<name>A8FP77_SHESH</name>
<evidence type="ECO:0000313" key="5">
    <source>
        <dbReference type="Proteomes" id="UP000002015"/>
    </source>
</evidence>
<accession>A8FP77</accession>
<dbReference type="AlphaFoldDB" id="A8FP77"/>
<dbReference type="Proteomes" id="UP000002015">
    <property type="component" value="Chromosome"/>
</dbReference>
<sequence length="368" mass="39880">MITEKLVDWLVVSAVSGLGPARIQQLLNYMDVEELRQRLEHEKDALPLPESLLKRELAPDFSLVDSALDWLQSSSHHHIVTLDDPHYPNLLKQISDPPSILFIKGEPDTLLLPSIAVVGSRAATSAGLQSAYQLAGELGSIGFSVSSGMAAGVDGAAHQACIDNSAKTIAVLGTGVEVIYPRRHKKLYEKIQCHGAVISEFWPDVKPYAGNFPKRNRIISGLSLGTLVVEACRRSGSLITARLALEQGREVFAVPGNILGGQSQGCHDLLRDGAKLVENAADIIEEVSVLCDFHLEELKSRHHIGGENASDLPFTSLLASVGYETTPIDVVVEHSGKAIELVLEQMLELELQGWVAVVPGGYVRLRRS</sequence>
<proteinExistence type="inferred from homology"/>
<protein>
    <submittedName>
        <fullName evidence="4">DNA protecting protein DprA</fullName>
    </submittedName>
</protein>
<dbReference type="PANTHER" id="PTHR43022">
    <property type="entry name" value="PROTEIN SMF"/>
    <property type="match status" value="1"/>
</dbReference>
<comment type="similarity">
    <text evidence="1">Belongs to the DprA/Smf family.</text>
</comment>
<feature type="domain" description="Smf/DprA SLOG" evidence="2">
    <location>
        <begin position="79"/>
        <end position="287"/>
    </location>
</feature>
<dbReference type="InterPro" id="IPR057666">
    <property type="entry name" value="DrpA_SLOG"/>
</dbReference>
<dbReference type="eggNOG" id="COG0758">
    <property type="taxonomic scope" value="Bacteria"/>
</dbReference>
<dbReference type="PANTHER" id="PTHR43022:SF1">
    <property type="entry name" value="PROTEIN SMF"/>
    <property type="match status" value="1"/>
</dbReference>
<keyword evidence="5" id="KW-1185">Reference proteome</keyword>
<dbReference type="GO" id="GO:0009294">
    <property type="term" value="P:DNA-mediated transformation"/>
    <property type="evidence" value="ECO:0007669"/>
    <property type="project" value="InterPro"/>
</dbReference>
<dbReference type="EMBL" id="CP000821">
    <property type="protein sequence ID" value="ABV34650.1"/>
    <property type="molecule type" value="Genomic_DNA"/>
</dbReference>
<dbReference type="InterPro" id="IPR036388">
    <property type="entry name" value="WH-like_DNA-bd_sf"/>
</dbReference>
<evidence type="ECO:0000313" key="4">
    <source>
        <dbReference type="EMBL" id="ABV34650.1"/>
    </source>
</evidence>
<dbReference type="SUPFAM" id="SSF102405">
    <property type="entry name" value="MCP/YpsA-like"/>
    <property type="match status" value="1"/>
</dbReference>
<feature type="domain" description="DprA winged helix" evidence="3">
    <location>
        <begin position="315"/>
        <end position="361"/>
    </location>
</feature>
<evidence type="ECO:0000259" key="2">
    <source>
        <dbReference type="Pfam" id="PF02481"/>
    </source>
</evidence>
<dbReference type="Pfam" id="PF02481">
    <property type="entry name" value="DNA_processg_A"/>
    <property type="match status" value="1"/>
</dbReference>
<dbReference type="NCBIfam" id="TIGR00732">
    <property type="entry name" value="dprA"/>
    <property type="match status" value="1"/>
</dbReference>
<dbReference type="STRING" id="425104.Ssed_0037"/>
<organism evidence="4 5">
    <name type="scientific">Shewanella sediminis (strain HAW-EB3)</name>
    <dbReference type="NCBI Taxonomy" id="425104"/>
    <lineage>
        <taxon>Bacteria</taxon>
        <taxon>Pseudomonadati</taxon>
        <taxon>Pseudomonadota</taxon>
        <taxon>Gammaproteobacteria</taxon>
        <taxon>Alteromonadales</taxon>
        <taxon>Shewanellaceae</taxon>
        <taxon>Shewanella</taxon>
    </lineage>
</organism>
<dbReference type="HOGENOM" id="CLU_029601_1_1_6"/>
<dbReference type="InterPro" id="IPR041614">
    <property type="entry name" value="DprA_WH"/>
</dbReference>
<dbReference type="KEGG" id="sse:Ssed_0037"/>
<gene>
    <name evidence="4" type="ordered locus">Ssed_0037</name>
</gene>
<evidence type="ECO:0000256" key="1">
    <source>
        <dbReference type="ARBA" id="ARBA00006525"/>
    </source>
</evidence>
<dbReference type="Gene3D" id="1.10.10.10">
    <property type="entry name" value="Winged helix-like DNA-binding domain superfamily/Winged helix DNA-binding domain"/>
    <property type="match status" value="1"/>
</dbReference>
<dbReference type="Gene3D" id="3.40.50.450">
    <property type="match status" value="1"/>
</dbReference>
<dbReference type="InterPro" id="IPR003488">
    <property type="entry name" value="DprA"/>
</dbReference>
<dbReference type="Pfam" id="PF17782">
    <property type="entry name" value="WHD_DprA"/>
    <property type="match status" value="1"/>
</dbReference>